<organism evidence="2 3">
    <name type="scientific">Myroides odoratus</name>
    <name type="common">Flavobacterium odoratum</name>
    <dbReference type="NCBI Taxonomy" id="256"/>
    <lineage>
        <taxon>Bacteria</taxon>
        <taxon>Pseudomonadati</taxon>
        <taxon>Bacteroidota</taxon>
        <taxon>Flavobacteriia</taxon>
        <taxon>Flavobacteriales</taxon>
        <taxon>Flavobacteriaceae</taxon>
        <taxon>Myroides</taxon>
    </lineage>
</organism>
<dbReference type="SUPFAM" id="SSF53067">
    <property type="entry name" value="Actin-like ATPase domain"/>
    <property type="match status" value="2"/>
</dbReference>
<dbReference type="GO" id="GO:0045127">
    <property type="term" value="F:N-acetylglucosamine kinase activity"/>
    <property type="evidence" value="ECO:0007669"/>
    <property type="project" value="InterPro"/>
</dbReference>
<dbReference type="InterPro" id="IPR043129">
    <property type="entry name" value="ATPase_NBD"/>
</dbReference>
<protein>
    <submittedName>
        <fullName evidence="2">BadF/BadG/BcrA/BcrD ATPase family</fullName>
    </submittedName>
</protein>
<dbReference type="PANTHER" id="PTHR12862">
    <property type="entry name" value="BADF TYPE ATPASE DOMAIN-CONTAINING PROTEIN"/>
    <property type="match status" value="1"/>
</dbReference>
<dbReference type="Pfam" id="PF01869">
    <property type="entry name" value="BcrAD_BadFG"/>
    <property type="match status" value="1"/>
</dbReference>
<evidence type="ECO:0000259" key="1">
    <source>
        <dbReference type="Pfam" id="PF01869"/>
    </source>
</evidence>
<dbReference type="InterPro" id="IPR039758">
    <property type="entry name" value="NAGK-like"/>
</dbReference>
<accession>A0A378RI19</accession>
<sequence>MKIIVDSGSTKADWIFFDQDNKVITSVTSLGLNPEVITLEEFHTRVNTVPDIAKNKDKVTELYFYGSGCGSNRSKTTVRDFFTSYFINCQSINVHEDTYAAVYATVGKSEKGIVCINGTGSNVSYYDGAVVHQKVQSLGYMAMDDCSGSALGRLMIKALFLNYMPVELAKQFTQKYDLDADVVKYNFYKKENPNAYLASFLPFLIEHKNHPFFQTMIEEQVVFFVEHYIKSHPESSSVPVHFVGSVAYFLQDEFKAVLHKHGITIGKIIQKPLDGLIDYHK</sequence>
<evidence type="ECO:0000313" key="3">
    <source>
        <dbReference type="Proteomes" id="UP000255024"/>
    </source>
</evidence>
<dbReference type="EMBL" id="UGQL01000001">
    <property type="protein sequence ID" value="STZ26605.1"/>
    <property type="molecule type" value="Genomic_DNA"/>
</dbReference>
<reference evidence="2 3" key="1">
    <citation type="submission" date="2018-06" db="EMBL/GenBank/DDBJ databases">
        <authorList>
            <consortium name="Pathogen Informatics"/>
            <person name="Doyle S."/>
        </authorList>
    </citation>
    <scope>NUCLEOTIDE SEQUENCE [LARGE SCALE GENOMIC DNA]</scope>
    <source>
        <strain evidence="2 3">NCTC11179</strain>
    </source>
</reference>
<gene>
    <name evidence="2" type="ORF">NCTC11179_00126</name>
</gene>
<dbReference type="Proteomes" id="UP000255024">
    <property type="component" value="Unassembled WGS sequence"/>
</dbReference>
<dbReference type="Gene3D" id="1.10.720.160">
    <property type="match status" value="1"/>
</dbReference>
<proteinExistence type="predicted"/>
<dbReference type="PANTHER" id="PTHR12862:SF0">
    <property type="entry name" value="N-ACETYL-D-GLUCOSAMINE KINASE"/>
    <property type="match status" value="1"/>
</dbReference>
<dbReference type="AlphaFoldDB" id="A0A378RI19"/>
<dbReference type="InterPro" id="IPR002731">
    <property type="entry name" value="ATPase_BadF"/>
</dbReference>
<dbReference type="Gene3D" id="3.30.420.40">
    <property type="match status" value="2"/>
</dbReference>
<feature type="domain" description="ATPase BadF/BadG/BcrA/BcrD type" evidence="1">
    <location>
        <begin position="5"/>
        <end position="147"/>
    </location>
</feature>
<dbReference type="RefSeq" id="WP_115089723.1">
    <property type="nucleotide sequence ID" value="NZ_CP068107.1"/>
</dbReference>
<dbReference type="CDD" id="cd24079">
    <property type="entry name" value="ASKHA_NBD_PG1100-like"/>
    <property type="match status" value="1"/>
</dbReference>
<keyword evidence="3" id="KW-1185">Reference proteome</keyword>
<evidence type="ECO:0000313" key="2">
    <source>
        <dbReference type="EMBL" id="STZ26605.1"/>
    </source>
</evidence>
<name>A0A378RI19_MYROD</name>